<dbReference type="Proteomes" id="UP000199126">
    <property type="component" value="Unassembled WGS sequence"/>
</dbReference>
<evidence type="ECO:0000259" key="1">
    <source>
        <dbReference type="Pfam" id="PF23375"/>
    </source>
</evidence>
<dbReference type="InterPro" id="IPR055522">
    <property type="entry name" value="DUF7096"/>
</dbReference>
<dbReference type="EMBL" id="FODV01000040">
    <property type="protein sequence ID" value="SEP30551.1"/>
    <property type="molecule type" value="Genomic_DNA"/>
</dbReference>
<evidence type="ECO:0000313" key="4">
    <source>
        <dbReference type="Proteomes" id="UP000199126"/>
    </source>
</evidence>
<evidence type="ECO:0000313" key="3">
    <source>
        <dbReference type="EMBL" id="SEP30551.1"/>
    </source>
</evidence>
<dbReference type="RefSeq" id="WP_089828067.1">
    <property type="nucleotide sequence ID" value="NZ_FODV01000040.1"/>
</dbReference>
<sequence length="312" mass="33758">MNVGSQQLAVVAVVLITLVSGVADAGVAASPTERIDRPVVSDPSTTNVTRTNAIAVGPNAAVGLSLRANELDDRLATLAHRERLAATTAENETAVLAVELRAIRRATNRLETRQTEVLEQHARRNATTRDLVFELAAVDASARRLESRRDAAVARLDDLSAAGVDTRALRADLMALQGPVRARVAAMAVGTVDGTSVGVETTRDSVALGVHVDDRTVVERYRADYLDAPTDEPATIEGVSELVASNYPAEWENRTGYTIRRIDADLLYVEVEYTDGVVVAYVDRTTGLVFKEFHYGPRSNASDPLDRLRLRD</sequence>
<organism evidence="3 4">
    <name type="scientific">Halogranum amylolyticum</name>
    <dbReference type="NCBI Taxonomy" id="660520"/>
    <lineage>
        <taxon>Archaea</taxon>
        <taxon>Methanobacteriati</taxon>
        <taxon>Methanobacteriota</taxon>
        <taxon>Stenosarchaea group</taxon>
        <taxon>Halobacteria</taxon>
        <taxon>Halobacteriales</taxon>
        <taxon>Haloferacaceae</taxon>
    </lineage>
</organism>
<gene>
    <name evidence="3" type="ORF">SAMN04487948_1406</name>
</gene>
<evidence type="ECO:0000259" key="2">
    <source>
        <dbReference type="Pfam" id="PF23379"/>
    </source>
</evidence>
<keyword evidence="4" id="KW-1185">Reference proteome</keyword>
<reference evidence="4" key="1">
    <citation type="submission" date="2016-10" db="EMBL/GenBank/DDBJ databases">
        <authorList>
            <person name="Varghese N."/>
            <person name="Submissions S."/>
        </authorList>
    </citation>
    <scope>NUCLEOTIDE SEQUENCE [LARGE SCALE GENOMIC DNA]</scope>
    <source>
        <strain evidence="4">CGMCC 1.10121</strain>
    </source>
</reference>
<dbReference type="Pfam" id="PF23379">
    <property type="entry name" value="DUF7096"/>
    <property type="match status" value="1"/>
</dbReference>
<dbReference type="AlphaFoldDB" id="A0A1H8WSC1"/>
<feature type="domain" description="DUF7096" evidence="2">
    <location>
        <begin position="43"/>
        <end position="190"/>
    </location>
</feature>
<protein>
    <submittedName>
        <fullName evidence="3">Uncharacterized protein</fullName>
    </submittedName>
</protein>
<dbReference type="Pfam" id="PF23375">
    <property type="entry name" value="DUF7094"/>
    <property type="match status" value="1"/>
</dbReference>
<feature type="domain" description="DUF7094" evidence="1">
    <location>
        <begin position="197"/>
        <end position="295"/>
    </location>
</feature>
<dbReference type="InterPro" id="IPR055520">
    <property type="entry name" value="DUF7094"/>
</dbReference>
<proteinExistence type="predicted"/>
<accession>A0A1H8WSC1</accession>
<dbReference type="OrthoDB" id="201701at2157"/>
<name>A0A1H8WSC1_9EURY</name>